<dbReference type="Gene3D" id="1.10.1410.10">
    <property type="match status" value="1"/>
</dbReference>
<evidence type="ECO:0000256" key="8">
    <source>
        <dbReference type="ARBA" id="ARBA00022842"/>
    </source>
</evidence>
<dbReference type="Pfam" id="PF22600">
    <property type="entry name" value="MTPAP-like_central"/>
    <property type="match status" value="1"/>
</dbReference>
<dbReference type="AlphaFoldDB" id="A0AA88PKA4"/>
<evidence type="ECO:0000256" key="12">
    <source>
        <dbReference type="PROSITE-ProRule" id="PRU00176"/>
    </source>
</evidence>
<evidence type="ECO:0000256" key="5">
    <source>
        <dbReference type="ARBA" id="ARBA00022679"/>
    </source>
</evidence>
<keyword evidence="16" id="KW-1185">Reference proteome</keyword>
<evidence type="ECO:0000256" key="2">
    <source>
        <dbReference type="ARBA" id="ARBA00001946"/>
    </source>
</evidence>
<dbReference type="SMART" id="SM00360">
    <property type="entry name" value="RRM"/>
    <property type="match status" value="1"/>
</dbReference>
<evidence type="ECO:0000256" key="10">
    <source>
        <dbReference type="ARBA" id="ARBA00033036"/>
    </source>
</evidence>
<dbReference type="CDD" id="cd05402">
    <property type="entry name" value="NT_PAP_TUTase"/>
    <property type="match status" value="1"/>
</dbReference>
<evidence type="ECO:0000256" key="9">
    <source>
        <dbReference type="ARBA" id="ARBA00030790"/>
    </source>
</evidence>
<dbReference type="PROSITE" id="PS50102">
    <property type="entry name" value="RRM"/>
    <property type="match status" value="1"/>
</dbReference>
<evidence type="ECO:0000256" key="3">
    <source>
        <dbReference type="ARBA" id="ARBA00012472"/>
    </source>
</evidence>
<dbReference type="GO" id="GO:0050265">
    <property type="term" value="F:RNA uridylyltransferase activity"/>
    <property type="evidence" value="ECO:0007669"/>
    <property type="project" value="UniProtKB-EC"/>
</dbReference>
<dbReference type="Pfam" id="PF00076">
    <property type="entry name" value="RRM_1"/>
    <property type="match status" value="1"/>
</dbReference>
<evidence type="ECO:0000259" key="14">
    <source>
        <dbReference type="PROSITE" id="PS50102"/>
    </source>
</evidence>
<dbReference type="SMART" id="SM00451">
    <property type="entry name" value="ZnF_U1"/>
    <property type="match status" value="1"/>
</dbReference>
<gene>
    <name evidence="15" type="ORF">Q8A67_020886</name>
</gene>
<reference evidence="15" key="1">
    <citation type="submission" date="2023-08" db="EMBL/GenBank/DDBJ databases">
        <title>Chromosome-level Genome Assembly of mud carp (Cirrhinus molitorella).</title>
        <authorList>
            <person name="Liu H."/>
        </authorList>
    </citation>
    <scope>NUCLEOTIDE SEQUENCE</scope>
    <source>
        <strain evidence="15">Prfri</strain>
        <tissue evidence="15">Muscle</tissue>
    </source>
</reference>
<accession>A0AA88PKA4</accession>
<keyword evidence="12" id="KW-0694">RNA-binding</keyword>
<evidence type="ECO:0000313" key="15">
    <source>
        <dbReference type="EMBL" id="KAK2876790.1"/>
    </source>
</evidence>
<dbReference type="Gene3D" id="3.30.460.10">
    <property type="entry name" value="Beta Polymerase, domain 2"/>
    <property type="match status" value="1"/>
</dbReference>
<dbReference type="Proteomes" id="UP001187343">
    <property type="component" value="Unassembled WGS sequence"/>
</dbReference>
<dbReference type="FunFam" id="3.30.70.330:FF:000305">
    <property type="entry name" value="speckle targeted PIP5K1A-regulated poly(A) polymerase"/>
    <property type="match status" value="1"/>
</dbReference>
<dbReference type="GO" id="GO:1990817">
    <property type="term" value="F:poly(A) RNA polymerase activity"/>
    <property type="evidence" value="ECO:0007669"/>
    <property type="project" value="TreeGrafter"/>
</dbReference>
<comment type="caution">
    <text evidence="15">The sequence shown here is derived from an EMBL/GenBank/DDBJ whole genome shotgun (WGS) entry which is preliminary data.</text>
</comment>
<evidence type="ECO:0000256" key="7">
    <source>
        <dbReference type="ARBA" id="ARBA00022723"/>
    </source>
</evidence>
<dbReference type="EMBL" id="JAUYZG010000020">
    <property type="protein sequence ID" value="KAK2876790.1"/>
    <property type="molecule type" value="Genomic_DNA"/>
</dbReference>
<protein>
    <recommendedName>
        <fullName evidence="4">Speckle targeted PIP5K1A-regulated poly(A) polymerase</fullName>
        <ecNumber evidence="3">2.7.7.52</ecNumber>
    </recommendedName>
    <alternativeName>
        <fullName evidence="9">RNA-binding motif protein 21</fullName>
    </alternativeName>
    <alternativeName>
        <fullName evidence="10">U6 snRNA-specific terminal uridylyltransferase 1</fullName>
    </alternativeName>
</protein>
<feature type="region of interest" description="Disordered" evidence="13">
    <location>
        <begin position="618"/>
        <end position="671"/>
    </location>
</feature>
<proteinExistence type="predicted"/>
<name>A0AA88PKA4_9TELE</name>
<dbReference type="InterPro" id="IPR002058">
    <property type="entry name" value="PAP_assoc"/>
</dbReference>
<dbReference type="PANTHER" id="PTHR12271">
    <property type="entry name" value="POLY A POLYMERASE CID PAP -RELATED"/>
    <property type="match status" value="1"/>
</dbReference>
<evidence type="ECO:0000256" key="6">
    <source>
        <dbReference type="ARBA" id="ARBA00022695"/>
    </source>
</evidence>
<keyword evidence="6" id="KW-0548">Nucleotidyltransferase</keyword>
<feature type="domain" description="RRM" evidence="14">
    <location>
        <begin position="54"/>
        <end position="126"/>
    </location>
</feature>
<dbReference type="GO" id="GO:0016607">
    <property type="term" value="C:nuclear speck"/>
    <property type="evidence" value="ECO:0007669"/>
    <property type="project" value="TreeGrafter"/>
</dbReference>
<dbReference type="GO" id="GO:0031123">
    <property type="term" value="P:RNA 3'-end processing"/>
    <property type="evidence" value="ECO:0007669"/>
    <property type="project" value="TreeGrafter"/>
</dbReference>
<keyword evidence="8" id="KW-0460">Magnesium</keyword>
<dbReference type="GO" id="GO:0003723">
    <property type="term" value="F:RNA binding"/>
    <property type="evidence" value="ECO:0007669"/>
    <property type="project" value="UniProtKB-UniRule"/>
</dbReference>
<dbReference type="Pfam" id="PF03828">
    <property type="entry name" value="PAP_assoc"/>
    <property type="match status" value="1"/>
</dbReference>
<dbReference type="SUPFAM" id="SSF81301">
    <property type="entry name" value="Nucleotidyltransferase"/>
    <property type="match status" value="1"/>
</dbReference>
<comment type="cofactor">
    <cofactor evidence="2">
        <name>Mg(2+)</name>
        <dbReference type="ChEBI" id="CHEBI:18420"/>
    </cofactor>
</comment>
<evidence type="ECO:0000313" key="16">
    <source>
        <dbReference type="Proteomes" id="UP001187343"/>
    </source>
</evidence>
<dbReference type="InterPro" id="IPR054708">
    <property type="entry name" value="MTPAP-like_central"/>
</dbReference>
<keyword evidence="5" id="KW-0808">Transferase</keyword>
<sequence length="801" mass="90313">MEHDKDIQTTQRGFHCNLCIVNIPNKPSLDDHVKGKKHQHLLRLRAQRKAQEENSVFVSGFKPDTSQTDLKEYFAQFGPVSDVIMDKHKGVYAIVEFSEPQNAQAVLAQLEHQLDGLKLRVKPRERKEFKLATRGKQDSKNTQISLDRLNNELLKATSVNEQMQKVVDSFELKENEKKVRDLLVQLLQEVFTEFFPDCQIVPFGSSVNTFGIHSCDLDLFLDLENTKAFQACAKSSEATGENQSEDCHSEDSILSDIDLSTASPAEVLELVAVILRKCVPGVHKVQTLSTARLPVVKFSHRELNLHGDITINNRLAVRNTRFLQLCSGIDSRLRPLVYTIRLWAKQKQLAGNLSGPGPLLNNYALTLLVIFYLQNRDPPVLPSVNHLKNMACEEEECVIEEWDCTFPSQPFIVPSSKNTEDLCTLLFGFFTFYSKFDFSASVVCLRDGHVLPITDFLRRDEEAVDTAEASGPKPKRSSAPKLGPMNVLDPFEQNHNVAGNLNERTQKNFKRECCEAEKYCRSLQYQRKSTKGKSWGLVRLFAPLSEAGPRSQVETEKIMEVSIPFKAAVLPEPLRAQLALAGKSFRSIWFAKICSAVHTVFHEILKCSPLEETQTVAATTQDKAETEGNEMEVNNNQSVEDSGSQAKSETGKKRPLTVDEEEEEGPSTSTVIEAKRQRLDADMEHPEPVHWTWSQGNRVWAGRRKVRRDLLKTSDETSKPEGGCIDIESRVTQSIVEKEEKLQELLEFKVDAEVVGGNQSTKVVLRFHPSHDTTGVFQDFFHFLESFLPKMAETILGRAGS</sequence>
<dbReference type="InterPro" id="IPR003604">
    <property type="entry name" value="Matrin/U1-like-C_Znf_C2H2"/>
</dbReference>
<evidence type="ECO:0000256" key="1">
    <source>
        <dbReference type="ARBA" id="ARBA00001936"/>
    </source>
</evidence>
<dbReference type="InterPro" id="IPR043519">
    <property type="entry name" value="NT_sf"/>
</dbReference>
<evidence type="ECO:0000256" key="13">
    <source>
        <dbReference type="SAM" id="MobiDB-lite"/>
    </source>
</evidence>
<dbReference type="GO" id="GO:0008270">
    <property type="term" value="F:zinc ion binding"/>
    <property type="evidence" value="ECO:0007669"/>
    <property type="project" value="InterPro"/>
</dbReference>
<dbReference type="EC" id="2.7.7.52" evidence="3"/>
<dbReference type="InterPro" id="IPR012677">
    <property type="entry name" value="Nucleotide-bd_a/b_plait_sf"/>
</dbReference>
<evidence type="ECO:0000256" key="11">
    <source>
        <dbReference type="ARBA" id="ARBA00049105"/>
    </source>
</evidence>
<dbReference type="SUPFAM" id="SSF54928">
    <property type="entry name" value="RNA-binding domain, RBD"/>
    <property type="match status" value="1"/>
</dbReference>
<feature type="compositionally biased region" description="Polar residues" evidence="13">
    <location>
        <begin position="632"/>
        <end position="648"/>
    </location>
</feature>
<dbReference type="PANTHER" id="PTHR12271:SF127">
    <property type="entry name" value="SPECKLE TARGETED PIP5K1A-REGULATED POLY(A) POLYMERASE"/>
    <property type="match status" value="1"/>
</dbReference>
<comment type="catalytic activity">
    <reaction evidence="11">
        <text>RNA(n) + UTP = RNA(n)-3'-uridine ribonucleotide + diphosphate</text>
        <dbReference type="Rhea" id="RHEA:14785"/>
        <dbReference type="Rhea" id="RHEA-COMP:14527"/>
        <dbReference type="Rhea" id="RHEA-COMP:17348"/>
        <dbReference type="ChEBI" id="CHEBI:33019"/>
        <dbReference type="ChEBI" id="CHEBI:46398"/>
        <dbReference type="ChEBI" id="CHEBI:140395"/>
        <dbReference type="ChEBI" id="CHEBI:173116"/>
        <dbReference type="EC" id="2.7.7.52"/>
    </reaction>
</comment>
<dbReference type="Gene3D" id="3.30.70.330">
    <property type="match status" value="1"/>
</dbReference>
<organism evidence="15 16">
    <name type="scientific">Cirrhinus molitorella</name>
    <name type="common">mud carp</name>
    <dbReference type="NCBI Taxonomy" id="172907"/>
    <lineage>
        <taxon>Eukaryota</taxon>
        <taxon>Metazoa</taxon>
        <taxon>Chordata</taxon>
        <taxon>Craniata</taxon>
        <taxon>Vertebrata</taxon>
        <taxon>Euteleostomi</taxon>
        <taxon>Actinopterygii</taxon>
        <taxon>Neopterygii</taxon>
        <taxon>Teleostei</taxon>
        <taxon>Ostariophysi</taxon>
        <taxon>Cypriniformes</taxon>
        <taxon>Cyprinidae</taxon>
        <taxon>Labeoninae</taxon>
        <taxon>Labeonini</taxon>
        <taxon>Cirrhinus</taxon>
    </lineage>
</organism>
<dbReference type="InterPro" id="IPR035979">
    <property type="entry name" value="RBD_domain_sf"/>
</dbReference>
<comment type="cofactor">
    <cofactor evidence="1">
        <name>Mn(2+)</name>
        <dbReference type="ChEBI" id="CHEBI:29035"/>
    </cofactor>
</comment>
<dbReference type="InterPro" id="IPR000504">
    <property type="entry name" value="RRM_dom"/>
</dbReference>
<evidence type="ECO:0000256" key="4">
    <source>
        <dbReference type="ARBA" id="ARBA00021679"/>
    </source>
</evidence>
<dbReference type="SUPFAM" id="SSF81631">
    <property type="entry name" value="PAP/OAS1 substrate-binding domain"/>
    <property type="match status" value="1"/>
</dbReference>
<keyword evidence="7" id="KW-0479">Metal-binding</keyword>